<dbReference type="EMBL" id="FOIR01000002">
    <property type="protein sequence ID" value="SEW31107.1"/>
    <property type="molecule type" value="Genomic_DNA"/>
</dbReference>
<feature type="transmembrane region" description="Helical" evidence="8">
    <location>
        <begin position="276"/>
        <end position="294"/>
    </location>
</feature>
<evidence type="ECO:0000256" key="5">
    <source>
        <dbReference type="ARBA" id="ARBA00022692"/>
    </source>
</evidence>
<keyword evidence="6 8" id="KW-1133">Transmembrane helix</keyword>
<name>A0A1I0QUM7_9BACT</name>
<dbReference type="RefSeq" id="WP_090259105.1">
    <property type="nucleotide sequence ID" value="NZ_FOIR01000002.1"/>
</dbReference>
<evidence type="ECO:0000256" key="7">
    <source>
        <dbReference type="ARBA" id="ARBA00023136"/>
    </source>
</evidence>
<dbReference type="GeneID" id="99987408"/>
<feature type="transmembrane region" description="Helical" evidence="8">
    <location>
        <begin position="116"/>
        <end position="137"/>
    </location>
</feature>
<dbReference type="PANTHER" id="PTHR33908">
    <property type="entry name" value="MANNOSYLTRANSFERASE YKCB-RELATED"/>
    <property type="match status" value="1"/>
</dbReference>
<keyword evidence="10" id="KW-1185">Reference proteome</keyword>
<feature type="transmembrane region" description="Helical" evidence="8">
    <location>
        <begin position="13"/>
        <end position="36"/>
    </location>
</feature>
<feature type="transmembrane region" description="Helical" evidence="8">
    <location>
        <begin position="89"/>
        <end position="110"/>
    </location>
</feature>
<evidence type="ECO:0000256" key="8">
    <source>
        <dbReference type="SAM" id="Phobius"/>
    </source>
</evidence>
<protein>
    <submittedName>
        <fullName evidence="9">4-amino-4-deoxy-L-arabinose transferase</fullName>
    </submittedName>
</protein>
<dbReference type="GO" id="GO:0010041">
    <property type="term" value="P:response to iron(III) ion"/>
    <property type="evidence" value="ECO:0007669"/>
    <property type="project" value="TreeGrafter"/>
</dbReference>
<feature type="transmembrane region" description="Helical" evidence="8">
    <location>
        <begin position="354"/>
        <end position="374"/>
    </location>
</feature>
<gene>
    <name evidence="9" type="ORF">SAMN05216290_2717</name>
</gene>
<proteinExistence type="predicted"/>
<sequence>MNLADRLSQKETVFLWGTVALVVFAFFYQLGIYPLFLEEPRRALIALEMVIQDNFWVPTQTGDLYYRKPPFYNWMLILSYKLFGGYTEIATRFVSVFSHILLAFISYRFFKRFVDSTVALFASLSFLLSVDILFYFSALGEIDLFYMLLTTLSFYAIYAFGEKKAYFKLFVWVYVITAVCFLTKGLSALPYTALSLLTYFVIKRRFKVLFSVQHLAGMSVLVLLVGGYFYAYSLHAPVEGWWQTLLEESTDKATSGGVSKFLNHLVSFPLDTLKNVIPAAFFIPAFFMVSRGVWLRSNRFVHYAFWIVLVNFLLYWFSIEAKSRYVYPLFPLICLIMIYAASKVSRKGLLKYQKVVAIVLLAILTLAFPSTLFVDDLKSIAGLPVLVAVGMLLICVLWFALLNKGVRPLLVIFGVLTVGRLAFSTIGPQDRMQHSNAAVDKSIGLELAAIAGESPVYRYQGLRLSLTVVFYFERAHMSILYSKPEFEKGYFLCAVEDLPVNTLYDLEQVFQYRDQRIALIKIH</sequence>
<keyword evidence="3" id="KW-0328">Glycosyltransferase</keyword>
<evidence type="ECO:0000313" key="9">
    <source>
        <dbReference type="EMBL" id="SEW31107.1"/>
    </source>
</evidence>
<organism evidence="9 10">
    <name type="scientific">Roseivirga pacifica</name>
    <dbReference type="NCBI Taxonomy" id="1267423"/>
    <lineage>
        <taxon>Bacteria</taxon>
        <taxon>Pseudomonadati</taxon>
        <taxon>Bacteroidota</taxon>
        <taxon>Cytophagia</taxon>
        <taxon>Cytophagales</taxon>
        <taxon>Roseivirgaceae</taxon>
        <taxon>Roseivirga</taxon>
    </lineage>
</organism>
<dbReference type="GO" id="GO:0009103">
    <property type="term" value="P:lipopolysaccharide biosynthetic process"/>
    <property type="evidence" value="ECO:0007669"/>
    <property type="project" value="UniProtKB-ARBA"/>
</dbReference>
<accession>A0A1I0QUM7</accession>
<evidence type="ECO:0000256" key="2">
    <source>
        <dbReference type="ARBA" id="ARBA00022475"/>
    </source>
</evidence>
<dbReference type="GO" id="GO:0005886">
    <property type="term" value="C:plasma membrane"/>
    <property type="evidence" value="ECO:0007669"/>
    <property type="project" value="UniProtKB-SubCell"/>
</dbReference>
<keyword evidence="2" id="KW-1003">Cell membrane</keyword>
<dbReference type="OrthoDB" id="8353433at2"/>
<evidence type="ECO:0000256" key="4">
    <source>
        <dbReference type="ARBA" id="ARBA00022679"/>
    </source>
</evidence>
<feature type="transmembrane region" description="Helical" evidence="8">
    <location>
        <begin position="325"/>
        <end position="342"/>
    </location>
</feature>
<evidence type="ECO:0000256" key="1">
    <source>
        <dbReference type="ARBA" id="ARBA00004651"/>
    </source>
</evidence>
<keyword evidence="4 9" id="KW-0808">Transferase</keyword>
<dbReference type="InterPro" id="IPR050297">
    <property type="entry name" value="LipidA_mod_glycosyltrf_83"/>
</dbReference>
<dbReference type="Proteomes" id="UP000199437">
    <property type="component" value="Unassembled WGS sequence"/>
</dbReference>
<reference evidence="10" key="1">
    <citation type="submission" date="2016-10" db="EMBL/GenBank/DDBJ databases">
        <authorList>
            <person name="Varghese N."/>
            <person name="Submissions S."/>
        </authorList>
    </citation>
    <scope>NUCLEOTIDE SEQUENCE [LARGE SCALE GENOMIC DNA]</scope>
    <source>
        <strain evidence="10">CGMCC 1.12402</strain>
    </source>
</reference>
<dbReference type="GO" id="GO:0016763">
    <property type="term" value="F:pentosyltransferase activity"/>
    <property type="evidence" value="ECO:0007669"/>
    <property type="project" value="TreeGrafter"/>
</dbReference>
<feature type="transmembrane region" description="Helical" evidence="8">
    <location>
        <begin position="409"/>
        <end position="427"/>
    </location>
</feature>
<dbReference type="AlphaFoldDB" id="A0A1I0QUM7"/>
<dbReference type="STRING" id="1267423.SAMN05216290_2717"/>
<feature type="transmembrane region" description="Helical" evidence="8">
    <location>
        <begin position="301"/>
        <end position="319"/>
    </location>
</feature>
<feature type="transmembrane region" description="Helical" evidence="8">
    <location>
        <begin position="214"/>
        <end position="232"/>
    </location>
</feature>
<keyword evidence="7 8" id="KW-0472">Membrane</keyword>
<keyword evidence="5 8" id="KW-0812">Transmembrane</keyword>
<dbReference type="PANTHER" id="PTHR33908:SF3">
    <property type="entry name" value="UNDECAPRENYL PHOSPHATE-ALPHA-4-AMINO-4-DEOXY-L-ARABINOSE ARABINOSYL TRANSFERASE"/>
    <property type="match status" value="1"/>
</dbReference>
<evidence type="ECO:0000313" key="10">
    <source>
        <dbReference type="Proteomes" id="UP000199437"/>
    </source>
</evidence>
<feature type="transmembrane region" description="Helical" evidence="8">
    <location>
        <begin position="173"/>
        <end position="202"/>
    </location>
</feature>
<evidence type="ECO:0000256" key="3">
    <source>
        <dbReference type="ARBA" id="ARBA00022676"/>
    </source>
</evidence>
<evidence type="ECO:0000256" key="6">
    <source>
        <dbReference type="ARBA" id="ARBA00022989"/>
    </source>
</evidence>
<feature type="transmembrane region" description="Helical" evidence="8">
    <location>
        <begin position="380"/>
        <end position="402"/>
    </location>
</feature>
<comment type="subcellular location">
    <subcellularLocation>
        <location evidence="1">Cell membrane</location>
        <topology evidence="1">Multi-pass membrane protein</topology>
    </subcellularLocation>
</comment>